<gene>
    <name evidence="8" type="ORF">SAMN04487884_13644</name>
</gene>
<feature type="transmembrane region" description="Helical" evidence="7">
    <location>
        <begin position="324"/>
        <end position="343"/>
    </location>
</feature>
<name>A0A1H9WY31_BUTFI</name>
<evidence type="ECO:0000256" key="6">
    <source>
        <dbReference type="ARBA" id="ARBA00023136"/>
    </source>
</evidence>
<dbReference type="NCBIfam" id="TIGR00797">
    <property type="entry name" value="matE"/>
    <property type="match status" value="1"/>
</dbReference>
<keyword evidence="5 7" id="KW-1133">Transmembrane helix</keyword>
<dbReference type="GO" id="GO:0005886">
    <property type="term" value="C:plasma membrane"/>
    <property type="evidence" value="ECO:0007669"/>
    <property type="project" value="UniProtKB-SubCell"/>
</dbReference>
<evidence type="ECO:0000256" key="7">
    <source>
        <dbReference type="SAM" id="Phobius"/>
    </source>
</evidence>
<evidence type="ECO:0000256" key="3">
    <source>
        <dbReference type="ARBA" id="ARBA00022475"/>
    </source>
</evidence>
<evidence type="ECO:0000256" key="1">
    <source>
        <dbReference type="ARBA" id="ARBA00004651"/>
    </source>
</evidence>
<feature type="transmembrane region" description="Helical" evidence="7">
    <location>
        <begin position="138"/>
        <end position="158"/>
    </location>
</feature>
<evidence type="ECO:0000256" key="5">
    <source>
        <dbReference type="ARBA" id="ARBA00022989"/>
    </source>
</evidence>
<feature type="transmembrane region" description="Helical" evidence="7">
    <location>
        <begin position="104"/>
        <end position="126"/>
    </location>
</feature>
<reference evidence="8 9" key="1">
    <citation type="submission" date="2016-10" db="EMBL/GenBank/DDBJ databases">
        <authorList>
            <person name="de Groot N.N."/>
        </authorList>
    </citation>
    <scope>NUCLEOTIDE SEQUENCE [LARGE SCALE GENOMIC DNA]</scope>
    <source>
        <strain evidence="8 9">AR40</strain>
    </source>
</reference>
<dbReference type="PANTHER" id="PTHR43549">
    <property type="entry name" value="MULTIDRUG RESISTANCE PROTEIN YPNP-RELATED"/>
    <property type="match status" value="1"/>
</dbReference>
<dbReference type="PANTHER" id="PTHR43549:SF3">
    <property type="entry name" value="MULTIDRUG RESISTANCE PROTEIN YPNP-RELATED"/>
    <property type="match status" value="1"/>
</dbReference>
<keyword evidence="2" id="KW-0813">Transport</keyword>
<feature type="transmembrane region" description="Helical" evidence="7">
    <location>
        <begin position="20"/>
        <end position="37"/>
    </location>
</feature>
<dbReference type="GO" id="GO:0042910">
    <property type="term" value="F:xenobiotic transmembrane transporter activity"/>
    <property type="evidence" value="ECO:0007669"/>
    <property type="project" value="InterPro"/>
</dbReference>
<comment type="subcellular location">
    <subcellularLocation>
        <location evidence="1">Cell membrane</location>
        <topology evidence="1">Multi-pass membrane protein</topology>
    </subcellularLocation>
</comment>
<dbReference type="Proteomes" id="UP000182584">
    <property type="component" value="Unassembled WGS sequence"/>
</dbReference>
<feature type="transmembrane region" description="Helical" evidence="7">
    <location>
        <begin position="170"/>
        <end position="190"/>
    </location>
</feature>
<organism evidence="8 9">
    <name type="scientific">Butyrivibrio fibrisolvens</name>
    <dbReference type="NCBI Taxonomy" id="831"/>
    <lineage>
        <taxon>Bacteria</taxon>
        <taxon>Bacillati</taxon>
        <taxon>Bacillota</taxon>
        <taxon>Clostridia</taxon>
        <taxon>Lachnospirales</taxon>
        <taxon>Lachnospiraceae</taxon>
        <taxon>Butyrivibrio</taxon>
    </lineage>
</organism>
<protein>
    <submittedName>
        <fullName evidence="8">Putative efflux protein, MATE family</fullName>
    </submittedName>
</protein>
<dbReference type="OrthoDB" id="9776324at2"/>
<evidence type="ECO:0000256" key="2">
    <source>
        <dbReference type="ARBA" id="ARBA00022448"/>
    </source>
</evidence>
<feature type="transmembrane region" description="Helical" evidence="7">
    <location>
        <begin position="246"/>
        <end position="268"/>
    </location>
</feature>
<feature type="transmembrane region" description="Helical" evidence="7">
    <location>
        <begin position="390"/>
        <end position="411"/>
    </location>
</feature>
<feature type="transmembrane region" description="Helical" evidence="7">
    <location>
        <begin position="57"/>
        <end position="83"/>
    </location>
</feature>
<accession>A0A1H9WY31</accession>
<dbReference type="EMBL" id="FOGJ01000036">
    <property type="protein sequence ID" value="SES38701.1"/>
    <property type="molecule type" value="Genomic_DNA"/>
</dbReference>
<dbReference type="GO" id="GO:0015297">
    <property type="term" value="F:antiporter activity"/>
    <property type="evidence" value="ECO:0007669"/>
    <property type="project" value="InterPro"/>
</dbReference>
<sequence>MTNTEQTTQNMTSGNSMKQIILFFLPLLWGNLFQQLYSLVDSIIVGKGISDQALAAVGATGTLNFLILGFVVGMTRGFGITFAQSFGKNDMAMLNAYIRAAKKLSITFGIAFTVVCVSLLNKMLMFLNTPEDIFDDSYRYFAVILLGIVVTVMNNLEITILQSMGDSRTPLTAMICSSLVNIILDIIFIMAFGTGVVGAAVATVVSQFVSYLLCLKKLRTIDFMSLGKDTSEIADEKNILVELMKIGLPVALMNSVTAAGAMVLQYFVNLMGSAYVAAYSACMKFASLFEQFGMSVGLSMMTFVGQNKGAGKYDRIRTGVRQGLMLSTLVNVPISLLMIFVPGSLARMLLTDNMIIGYCTDFMPIMGISFFALGWLFVYRYSVQGLGNTFIPMLSGGLEVIMRLIFGFLVGKNGFKGIAISEVSAWIGAFLMLMVTYYCLIGKRTNGPWERG</sequence>
<dbReference type="InterPro" id="IPR002528">
    <property type="entry name" value="MATE_fam"/>
</dbReference>
<dbReference type="AlphaFoldDB" id="A0A1H9WY31"/>
<proteinExistence type="predicted"/>
<keyword evidence="6 7" id="KW-0472">Membrane</keyword>
<dbReference type="Pfam" id="PF01554">
    <property type="entry name" value="MatE"/>
    <property type="match status" value="2"/>
</dbReference>
<evidence type="ECO:0000313" key="8">
    <source>
        <dbReference type="EMBL" id="SES38701.1"/>
    </source>
</evidence>
<evidence type="ECO:0000313" key="9">
    <source>
        <dbReference type="Proteomes" id="UP000182584"/>
    </source>
</evidence>
<feature type="transmembrane region" description="Helical" evidence="7">
    <location>
        <begin position="274"/>
        <end position="303"/>
    </location>
</feature>
<feature type="transmembrane region" description="Helical" evidence="7">
    <location>
        <begin position="423"/>
        <end position="441"/>
    </location>
</feature>
<keyword evidence="3" id="KW-1003">Cell membrane</keyword>
<feature type="transmembrane region" description="Helical" evidence="7">
    <location>
        <begin position="196"/>
        <end position="215"/>
    </location>
</feature>
<keyword evidence="4 7" id="KW-0812">Transmembrane</keyword>
<dbReference type="InterPro" id="IPR052031">
    <property type="entry name" value="Membrane_Transporter-Flippase"/>
</dbReference>
<evidence type="ECO:0000256" key="4">
    <source>
        <dbReference type="ARBA" id="ARBA00022692"/>
    </source>
</evidence>
<dbReference type="PIRSF" id="PIRSF006603">
    <property type="entry name" value="DinF"/>
    <property type="match status" value="1"/>
</dbReference>
<dbReference type="InterPro" id="IPR048279">
    <property type="entry name" value="MdtK-like"/>
</dbReference>
<feature type="transmembrane region" description="Helical" evidence="7">
    <location>
        <begin position="355"/>
        <end position="378"/>
    </location>
</feature>